<dbReference type="Pfam" id="PF10533">
    <property type="entry name" value="Plant_zn_clust"/>
    <property type="match status" value="1"/>
</dbReference>
<dbReference type="InterPro" id="IPR003657">
    <property type="entry name" value="WRKY_dom"/>
</dbReference>
<reference evidence="8 9" key="1">
    <citation type="submission" date="2025-04" db="UniProtKB">
        <authorList>
            <consortium name="RefSeq"/>
        </authorList>
    </citation>
    <scope>IDENTIFICATION</scope>
</reference>
<keyword evidence="3" id="KW-0238">DNA-binding</keyword>
<sequence>MEQVEKANRDAVQSSQRVLNLISQSKEQQMLPFRSLMAETRDAVSKFKKVVTLLSISNGGGQARAKIVKKSQIPIAHTMFIDNQFARNPYSLNHHKHLMWNADMFRLCSSSTTTTLSSNMSFVSSLSMDDKPFQMIGRPISSELVTRNTTNARCHCSKKRKNRVKRSIMVPAISNKLADIPSDDYSWRKYGQKPIKGSPYPRGYYKCSSKRGCPARKHVERCFQEPSMLIVTYEGEHNHTD</sequence>
<keyword evidence="2" id="KW-0805">Transcription regulation</keyword>
<evidence type="ECO:0000256" key="1">
    <source>
        <dbReference type="ARBA" id="ARBA00004123"/>
    </source>
</evidence>
<name>A0AB40AGP7_DIOCR</name>
<evidence type="ECO:0000256" key="5">
    <source>
        <dbReference type="ARBA" id="ARBA00023242"/>
    </source>
</evidence>
<dbReference type="PANTHER" id="PTHR31282">
    <property type="entry name" value="WRKY TRANSCRIPTION FACTOR 21-RELATED"/>
    <property type="match status" value="1"/>
</dbReference>
<evidence type="ECO:0000256" key="2">
    <source>
        <dbReference type="ARBA" id="ARBA00023015"/>
    </source>
</evidence>
<evidence type="ECO:0000256" key="3">
    <source>
        <dbReference type="ARBA" id="ARBA00023125"/>
    </source>
</evidence>
<dbReference type="Proteomes" id="UP001515500">
    <property type="component" value="Chromosome 19"/>
</dbReference>
<dbReference type="InterPro" id="IPR036576">
    <property type="entry name" value="WRKY_dom_sf"/>
</dbReference>
<evidence type="ECO:0000313" key="10">
    <source>
        <dbReference type="RefSeq" id="XP_039114010.1"/>
    </source>
</evidence>
<comment type="subcellular location">
    <subcellularLocation>
        <location evidence="1">Nucleus</location>
    </subcellularLocation>
</comment>
<dbReference type="PROSITE" id="PS50811">
    <property type="entry name" value="WRKY"/>
    <property type="match status" value="1"/>
</dbReference>
<gene>
    <name evidence="8 9 10" type="primary">LOC120249533</name>
</gene>
<evidence type="ECO:0000313" key="9">
    <source>
        <dbReference type="RefSeq" id="XP_039114009.1"/>
    </source>
</evidence>
<organism evidence="7 8">
    <name type="scientific">Dioscorea cayennensis subsp. rotundata</name>
    <name type="common">White Guinea yam</name>
    <name type="synonym">Dioscorea rotundata</name>
    <dbReference type="NCBI Taxonomy" id="55577"/>
    <lineage>
        <taxon>Eukaryota</taxon>
        <taxon>Viridiplantae</taxon>
        <taxon>Streptophyta</taxon>
        <taxon>Embryophyta</taxon>
        <taxon>Tracheophyta</taxon>
        <taxon>Spermatophyta</taxon>
        <taxon>Magnoliopsida</taxon>
        <taxon>Liliopsida</taxon>
        <taxon>Dioscoreales</taxon>
        <taxon>Dioscoreaceae</taxon>
        <taxon>Dioscorea</taxon>
    </lineage>
</organism>
<dbReference type="SMART" id="SM00774">
    <property type="entry name" value="WRKY"/>
    <property type="match status" value="1"/>
</dbReference>
<dbReference type="RefSeq" id="XP_039114010.1">
    <property type="nucleotide sequence ID" value="XM_039258076.1"/>
</dbReference>
<keyword evidence="7" id="KW-1185">Reference proteome</keyword>
<evidence type="ECO:0000313" key="7">
    <source>
        <dbReference type="Proteomes" id="UP001515500"/>
    </source>
</evidence>
<evidence type="ECO:0000259" key="6">
    <source>
        <dbReference type="PROSITE" id="PS50811"/>
    </source>
</evidence>
<dbReference type="GeneID" id="120249533"/>
<keyword evidence="4" id="KW-0804">Transcription</keyword>
<dbReference type="RefSeq" id="XP_039114009.1">
    <property type="nucleotide sequence ID" value="XM_039258075.1"/>
</dbReference>
<dbReference type="GO" id="GO:0043565">
    <property type="term" value="F:sequence-specific DNA binding"/>
    <property type="evidence" value="ECO:0007669"/>
    <property type="project" value="InterPro"/>
</dbReference>
<keyword evidence="5" id="KW-0539">Nucleus</keyword>
<protein>
    <submittedName>
        <fullName evidence="8 9">Probable WRKY transcription factor 39</fullName>
    </submittedName>
</protein>
<accession>A0AB40AGP7</accession>
<feature type="domain" description="WRKY" evidence="6">
    <location>
        <begin position="176"/>
        <end position="241"/>
    </location>
</feature>
<dbReference type="InterPro" id="IPR044810">
    <property type="entry name" value="WRKY_plant"/>
</dbReference>
<dbReference type="AlphaFoldDB" id="A0AB40AGP7"/>
<dbReference type="RefSeq" id="XP_039114008.1">
    <property type="nucleotide sequence ID" value="XM_039258074.1"/>
</dbReference>
<dbReference type="GO" id="GO:0003700">
    <property type="term" value="F:DNA-binding transcription factor activity"/>
    <property type="evidence" value="ECO:0007669"/>
    <property type="project" value="InterPro"/>
</dbReference>
<dbReference type="GO" id="GO:0005634">
    <property type="term" value="C:nucleus"/>
    <property type="evidence" value="ECO:0007669"/>
    <property type="project" value="UniProtKB-SubCell"/>
</dbReference>
<dbReference type="Pfam" id="PF03106">
    <property type="entry name" value="WRKY"/>
    <property type="match status" value="1"/>
</dbReference>
<dbReference type="SUPFAM" id="SSF118290">
    <property type="entry name" value="WRKY DNA-binding domain"/>
    <property type="match status" value="1"/>
</dbReference>
<dbReference type="InterPro" id="IPR018872">
    <property type="entry name" value="Zn-cluster-dom"/>
</dbReference>
<proteinExistence type="predicted"/>
<evidence type="ECO:0000256" key="4">
    <source>
        <dbReference type="ARBA" id="ARBA00023163"/>
    </source>
</evidence>
<dbReference type="FunFam" id="2.20.25.80:FF:000004">
    <property type="entry name" value="WRKY transcription factor 65"/>
    <property type="match status" value="1"/>
</dbReference>
<dbReference type="Gene3D" id="2.20.25.80">
    <property type="entry name" value="WRKY domain"/>
    <property type="match status" value="1"/>
</dbReference>
<evidence type="ECO:0000313" key="8">
    <source>
        <dbReference type="RefSeq" id="XP_039114008.1"/>
    </source>
</evidence>